<evidence type="ECO:0000259" key="1">
    <source>
        <dbReference type="Pfam" id="PF12146"/>
    </source>
</evidence>
<dbReference type="Pfam" id="PF12146">
    <property type="entry name" value="Hydrolase_4"/>
    <property type="match status" value="1"/>
</dbReference>
<protein>
    <submittedName>
        <fullName evidence="2">Lysophospholipase</fullName>
    </submittedName>
</protein>
<dbReference type="PRINTS" id="PR00111">
    <property type="entry name" value="ABHYDROLASE"/>
</dbReference>
<dbReference type="InterPro" id="IPR022742">
    <property type="entry name" value="Hydrolase_4"/>
</dbReference>
<gene>
    <name evidence="2" type="ORF">EDC90_104312</name>
</gene>
<dbReference type="Gene3D" id="3.40.50.1820">
    <property type="entry name" value="alpha/beta hydrolase"/>
    <property type="match status" value="1"/>
</dbReference>
<feature type="domain" description="Serine aminopeptidase S33" evidence="1">
    <location>
        <begin position="43"/>
        <end position="293"/>
    </location>
</feature>
<dbReference type="InterPro" id="IPR051044">
    <property type="entry name" value="MAG_DAG_Lipase"/>
</dbReference>
<reference evidence="2 3" key="1">
    <citation type="submission" date="2019-03" db="EMBL/GenBank/DDBJ databases">
        <title>Freshwater and sediment microbial communities from various areas in North America, analyzing microbe dynamics in response to fracking.</title>
        <authorList>
            <person name="Lamendella R."/>
        </authorList>
    </citation>
    <scope>NUCLEOTIDE SEQUENCE [LARGE SCALE GENOMIC DNA]</scope>
    <source>
        <strain evidence="2 3">175.2</strain>
    </source>
</reference>
<sequence>MADGLALSASASFSGKFSAGFMKTHDGLRLRYALFEPEAGLWRGTVVAVQGRSEFIEKYSEIVGELNEAGFAVATLDLRGQGASDRVSEDPYAGHVEAFSDFTSDVSQFVDALVRPKLKGPYFLMGHSLGGLIALSLAASGKSHFDGLLLLAPFVALHRRQLPEPLIRLLASSLSVLGLSRRPALPYRPPSSFEDQFLTSDRQRYERNLLLAKDDPPYLLGTPTFGWLRACLNETARLRKPLSLKQVKMPVLLIAPGHDVLVPFSEQVATGCRLNARILALSGAGHDILQERDEMRDRAVAAILMFLDAQALNHSECAAPRREGPVSQRQ</sequence>
<dbReference type="PANTHER" id="PTHR11614">
    <property type="entry name" value="PHOSPHOLIPASE-RELATED"/>
    <property type="match status" value="1"/>
</dbReference>
<name>A0A4R3NFF1_9HYPH</name>
<comment type="caution">
    <text evidence="2">The sequence shown here is derived from an EMBL/GenBank/DDBJ whole genome shotgun (WGS) entry which is preliminary data.</text>
</comment>
<dbReference type="InterPro" id="IPR029058">
    <property type="entry name" value="AB_hydrolase_fold"/>
</dbReference>
<organism evidence="2 3">
    <name type="scientific">Martelella mediterranea</name>
    <dbReference type="NCBI Taxonomy" id="293089"/>
    <lineage>
        <taxon>Bacteria</taxon>
        <taxon>Pseudomonadati</taxon>
        <taxon>Pseudomonadota</taxon>
        <taxon>Alphaproteobacteria</taxon>
        <taxon>Hyphomicrobiales</taxon>
        <taxon>Aurantimonadaceae</taxon>
        <taxon>Martelella</taxon>
    </lineage>
</organism>
<evidence type="ECO:0000313" key="2">
    <source>
        <dbReference type="EMBL" id="TCT31095.1"/>
    </source>
</evidence>
<accession>A0A4R3NFF1</accession>
<dbReference type="RefSeq" id="WP_132313970.1">
    <property type="nucleotide sequence ID" value="NZ_SMAR01000043.1"/>
</dbReference>
<dbReference type="EMBL" id="SMAR01000043">
    <property type="protein sequence ID" value="TCT31095.1"/>
    <property type="molecule type" value="Genomic_DNA"/>
</dbReference>
<dbReference type="AlphaFoldDB" id="A0A4R3NFF1"/>
<evidence type="ECO:0000313" key="3">
    <source>
        <dbReference type="Proteomes" id="UP000295097"/>
    </source>
</evidence>
<dbReference type="SUPFAM" id="SSF53474">
    <property type="entry name" value="alpha/beta-Hydrolases"/>
    <property type="match status" value="1"/>
</dbReference>
<proteinExistence type="predicted"/>
<dbReference type="Proteomes" id="UP000295097">
    <property type="component" value="Unassembled WGS sequence"/>
</dbReference>
<dbReference type="OrthoDB" id="9788260at2"/>
<keyword evidence="3" id="KW-1185">Reference proteome</keyword>
<dbReference type="InterPro" id="IPR000073">
    <property type="entry name" value="AB_hydrolase_1"/>
</dbReference>